<reference evidence="3" key="1">
    <citation type="journal article" date="2019" name="Int. J. Syst. Evol. Microbiol.">
        <title>The Global Catalogue of Microorganisms (GCM) 10K type strain sequencing project: providing services to taxonomists for standard genome sequencing and annotation.</title>
        <authorList>
            <consortium name="The Broad Institute Genomics Platform"/>
            <consortium name="The Broad Institute Genome Sequencing Center for Infectious Disease"/>
            <person name="Wu L."/>
            <person name="Ma J."/>
        </authorList>
    </citation>
    <scope>NUCLEOTIDE SEQUENCE [LARGE SCALE GENOMIC DNA]</scope>
    <source>
        <strain evidence="3">JCM 17919</strain>
    </source>
</reference>
<feature type="signal peptide" evidence="1">
    <location>
        <begin position="1"/>
        <end position="27"/>
    </location>
</feature>
<feature type="chain" id="PRO_5046381015" evidence="1">
    <location>
        <begin position="28"/>
        <end position="279"/>
    </location>
</feature>
<dbReference type="Proteomes" id="UP001501725">
    <property type="component" value="Unassembled WGS sequence"/>
</dbReference>
<evidence type="ECO:0000256" key="1">
    <source>
        <dbReference type="SAM" id="SignalP"/>
    </source>
</evidence>
<gene>
    <name evidence="2" type="ORF">GCM10023184_00350</name>
</gene>
<name>A0ABP8G4N6_9BACT</name>
<comment type="caution">
    <text evidence="2">The sequence shown here is derived from an EMBL/GenBank/DDBJ whole genome shotgun (WGS) entry which is preliminary data.</text>
</comment>
<dbReference type="EMBL" id="BAABGY010000001">
    <property type="protein sequence ID" value="GAA4316920.1"/>
    <property type="molecule type" value="Genomic_DNA"/>
</dbReference>
<dbReference type="RefSeq" id="WP_345252552.1">
    <property type="nucleotide sequence ID" value="NZ_BAABGY010000001.1"/>
</dbReference>
<accession>A0ABP8G4N6</accession>
<evidence type="ECO:0000313" key="3">
    <source>
        <dbReference type="Proteomes" id="UP001501725"/>
    </source>
</evidence>
<organism evidence="2 3">
    <name type="scientific">Flaviaesturariibacter amylovorans</name>
    <dbReference type="NCBI Taxonomy" id="1084520"/>
    <lineage>
        <taxon>Bacteria</taxon>
        <taxon>Pseudomonadati</taxon>
        <taxon>Bacteroidota</taxon>
        <taxon>Chitinophagia</taxon>
        <taxon>Chitinophagales</taxon>
        <taxon>Chitinophagaceae</taxon>
        <taxon>Flaviaestuariibacter</taxon>
    </lineage>
</organism>
<keyword evidence="3" id="KW-1185">Reference proteome</keyword>
<evidence type="ECO:0000313" key="2">
    <source>
        <dbReference type="EMBL" id="GAA4316920.1"/>
    </source>
</evidence>
<proteinExistence type="predicted"/>
<protein>
    <submittedName>
        <fullName evidence="2">Uncharacterized protein</fullName>
    </submittedName>
</protein>
<keyword evidence="1" id="KW-0732">Signal</keyword>
<sequence>MVSDRSPMKRALLLPFLLIAAALAGHAQPGTATLKRQLQARLAFLDTFSFYEDRDVDVDAYSVKTMRLLVRYLSRVQPTARELKQFRNFERSARYDDSLQLRAYYFGYSSGGTRGQYTHTVLQWRSPDGQLHAHDLSPLLYCEFHAIYPLRSATGRYYLLLGSESGNASTVQRIALVVRIDSNKLDARVPVFSRWSSINLPNAGYTYYPRSGVLRCDLSDREGHDVPDPPGILRRSDSSGVRALRQLFARQWDDPVCLRFNGSRFVRTRCPKAPAGSGL</sequence>